<gene>
    <name evidence="2" type="ORF">THAOC_25794</name>
</gene>
<proteinExistence type="predicted"/>
<dbReference type="Proteomes" id="UP000266841">
    <property type="component" value="Unassembled WGS sequence"/>
</dbReference>
<evidence type="ECO:0000313" key="2">
    <source>
        <dbReference type="EMBL" id="EJK54565.1"/>
    </source>
</evidence>
<organism evidence="2 3">
    <name type="scientific">Thalassiosira oceanica</name>
    <name type="common">Marine diatom</name>
    <dbReference type="NCBI Taxonomy" id="159749"/>
    <lineage>
        <taxon>Eukaryota</taxon>
        <taxon>Sar</taxon>
        <taxon>Stramenopiles</taxon>
        <taxon>Ochrophyta</taxon>
        <taxon>Bacillariophyta</taxon>
        <taxon>Coscinodiscophyceae</taxon>
        <taxon>Thalassiosirophycidae</taxon>
        <taxon>Thalassiosirales</taxon>
        <taxon>Thalassiosiraceae</taxon>
        <taxon>Thalassiosira</taxon>
    </lineage>
</organism>
<feature type="non-terminal residue" evidence="2">
    <location>
        <position position="1"/>
    </location>
</feature>
<protein>
    <submittedName>
        <fullName evidence="2">Uncharacterized protein</fullName>
    </submittedName>
</protein>
<comment type="caution">
    <text evidence="2">The sequence shown here is derived from an EMBL/GenBank/DDBJ whole genome shotgun (WGS) entry which is preliminary data.</text>
</comment>
<evidence type="ECO:0000313" key="3">
    <source>
        <dbReference type="Proteomes" id="UP000266841"/>
    </source>
</evidence>
<reference evidence="2 3" key="1">
    <citation type="journal article" date="2012" name="Genome Biol.">
        <title>Genome and low-iron response of an oceanic diatom adapted to chronic iron limitation.</title>
        <authorList>
            <person name="Lommer M."/>
            <person name="Specht M."/>
            <person name="Roy A.S."/>
            <person name="Kraemer L."/>
            <person name="Andreson R."/>
            <person name="Gutowska M.A."/>
            <person name="Wolf J."/>
            <person name="Bergner S.V."/>
            <person name="Schilhabel M.B."/>
            <person name="Klostermeier U.C."/>
            <person name="Beiko R.G."/>
            <person name="Rosenstiel P."/>
            <person name="Hippler M."/>
            <person name="Laroche J."/>
        </authorList>
    </citation>
    <scope>NUCLEOTIDE SEQUENCE [LARGE SCALE GENOMIC DNA]</scope>
    <source>
        <strain evidence="2 3">CCMP1005</strain>
    </source>
</reference>
<feature type="region of interest" description="Disordered" evidence="1">
    <location>
        <begin position="170"/>
        <end position="191"/>
    </location>
</feature>
<dbReference type="EMBL" id="AGNL01035648">
    <property type="protein sequence ID" value="EJK54565.1"/>
    <property type="molecule type" value="Genomic_DNA"/>
</dbReference>
<feature type="compositionally biased region" description="Polar residues" evidence="1">
    <location>
        <begin position="90"/>
        <end position="111"/>
    </location>
</feature>
<evidence type="ECO:0000256" key="1">
    <source>
        <dbReference type="SAM" id="MobiDB-lite"/>
    </source>
</evidence>
<feature type="compositionally biased region" description="Basic and acidic residues" evidence="1">
    <location>
        <begin position="70"/>
        <end position="85"/>
    </location>
</feature>
<keyword evidence="3" id="KW-1185">Reference proteome</keyword>
<accession>K0RN49</accession>
<dbReference type="AlphaFoldDB" id="K0RN49"/>
<sequence length="264" mass="29262">AGRFSAVGKFRSSAGILRGGDMMVGPRSTNLSISAKDEDKRAPRLDSAYRTTPEMMSFRLLRIDSPKSVCRIDEPGSRGRPEGRGLPEGTISQIDSRSNRAGASNELNQGTPTLNLRRIRIGRVNIMAHAHTARRDGLCGIGDQAERGLSRRVGEERRLGLLIVRSEARRPRLPEPRTTRGTKLKKPTTQSDTIWPRGVDIMARRQADFYLCRSKSDLCPLPTSAFSLLRPSSRDSPGRVERGAEDFFGIFVACSRRPSTPIYN</sequence>
<name>K0RN49_THAOC</name>
<feature type="region of interest" description="Disordered" evidence="1">
    <location>
        <begin position="70"/>
        <end position="111"/>
    </location>
</feature>